<accession>A0A7C3PFT9</accession>
<sequence length="226" mass="26464">MALFIANLMGNHQKVEKWAKWLRVIHAEVSVLAESAAIYSEIRQVVIDNPRINKSNQFYEWMTKNYVDTTLIRIRRLLDRDKNTVSLSNLLSEMRENLHFLSRERHLSLYLEGMRSTGEAIFDELAGKDVNGFPVKQLREDLDCLEQIRAVHGRYTDKRIAHYDKTKGVEPLGTFQDFDEAVACFEEILKRYNLLLTAHLIPSLYVLRPSWKEIFKEVWIPPADSR</sequence>
<proteinExistence type="predicted"/>
<organism evidence="2">
    <name type="scientific">Oscillatoriales cyanobacterium SpSt-418</name>
    <dbReference type="NCBI Taxonomy" id="2282169"/>
    <lineage>
        <taxon>Bacteria</taxon>
        <taxon>Bacillati</taxon>
        <taxon>Cyanobacteriota</taxon>
        <taxon>Cyanophyceae</taxon>
        <taxon>Oscillatoriophycideae</taxon>
        <taxon>Oscillatoriales</taxon>
    </lineage>
</organism>
<dbReference type="InterPro" id="IPR040704">
    <property type="entry name" value="HEPN_AbiU2"/>
</dbReference>
<gene>
    <name evidence="2" type="ORF">ENR64_02615</name>
</gene>
<dbReference type="EMBL" id="DSRU01000039">
    <property type="protein sequence ID" value="HFM96656.1"/>
    <property type="molecule type" value="Genomic_DNA"/>
</dbReference>
<dbReference type="AlphaFoldDB" id="A0A7C3PFT9"/>
<comment type="caution">
    <text evidence="2">The sequence shown here is derived from an EMBL/GenBank/DDBJ whole genome shotgun (WGS) entry which is preliminary data.</text>
</comment>
<protein>
    <recommendedName>
        <fullName evidence="1">HEPN AbiU2-like domain-containing protein</fullName>
    </recommendedName>
</protein>
<dbReference type="Pfam" id="PF18734">
    <property type="entry name" value="HEPN_AbiU2"/>
    <property type="match status" value="1"/>
</dbReference>
<evidence type="ECO:0000313" key="2">
    <source>
        <dbReference type="EMBL" id="HFM96656.1"/>
    </source>
</evidence>
<evidence type="ECO:0000259" key="1">
    <source>
        <dbReference type="Pfam" id="PF18734"/>
    </source>
</evidence>
<reference evidence="2" key="1">
    <citation type="journal article" date="2020" name="mSystems">
        <title>Genome- and Community-Level Interaction Insights into Carbon Utilization and Element Cycling Functions of Hydrothermarchaeota in Hydrothermal Sediment.</title>
        <authorList>
            <person name="Zhou Z."/>
            <person name="Liu Y."/>
            <person name="Xu W."/>
            <person name="Pan J."/>
            <person name="Luo Z.H."/>
            <person name="Li M."/>
        </authorList>
    </citation>
    <scope>NUCLEOTIDE SEQUENCE [LARGE SCALE GENOMIC DNA]</scope>
    <source>
        <strain evidence="2">SpSt-418</strain>
    </source>
</reference>
<name>A0A7C3PFT9_9CYAN</name>
<feature type="domain" description="HEPN AbiU2-like" evidence="1">
    <location>
        <begin position="17"/>
        <end position="199"/>
    </location>
</feature>